<keyword evidence="3" id="KW-1185">Reference proteome</keyword>
<dbReference type="NCBIfam" id="TIGR03816">
    <property type="entry name" value="tadE_like_DECH"/>
    <property type="match status" value="1"/>
</dbReference>
<dbReference type="Proteomes" id="UP000609879">
    <property type="component" value="Unassembled WGS sequence"/>
</dbReference>
<gene>
    <name evidence="2" type="ORF">Ade02nite_64660</name>
</gene>
<dbReference type="InterPro" id="IPR021202">
    <property type="entry name" value="Rv3654c-like"/>
</dbReference>
<protein>
    <recommendedName>
        <fullName evidence="1">Putative Flp pilus-assembly TadG-like N-terminal domain-containing protein</fullName>
    </recommendedName>
</protein>
<reference evidence="2 3" key="1">
    <citation type="submission" date="2021-01" db="EMBL/GenBank/DDBJ databases">
        <title>Whole genome shotgun sequence of Actinoplanes deccanensis NBRC 13994.</title>
        <authorList>
            <person name="Komaki H."/>
            <person name="Tamura T."/>
        </authorList>
    </citation>
    <scope>NUCLEOTIDE SEQUENCE [LARGE SCALE GENOMIC DNA]</scope>
    <source>
        <strain evidence="2 3">NBRC 13994</strain>
    </source>
</reference>
<proteinExistence type="predicted"/>
<feature type="domain" description="Putative Flp pilus-assembly TadG-like N-terminal" evidence="1">
    <location>
        <begin position="2"/>
        <end position="42"/>
    </location>
</feature>
<comment type="caution">
    <text evidence="2">The sequence shown here is derived from an EMBL/GenBank/DDBJ whole genome shotgun (WGS) entry which is preliminary data.</text>
</comment>
<evidence type="ECO:0000259" key="1">
    <source>
        <dbReference type="Pfam" id="PF13400"/>
    </source>
</evidence>
<dbReference type="Pfam" id="PF13400">
    <property type="entry name" value="Tad"/>
    <property type="match status" value="1"/>
</dbReference>
<dbReference type="EMBL" id="BOMI01000130">
    <property type="protein sequence ID" value="GID77825.1"/>
    <property type="molecule type" value="Genomic_DNA"/>
</dbReference>
<sequence>MLAVGLFLVVAGLAGAAIGAARVGRQEARTAADLGALAGASAAVYGDAVACDRAARLVTANGARMTSCDVTGLEIVVAVTIEVTPLPGLTRHAAAAARAGPVQALPP</sequence>
<name>A0ABQ3YCV6_9ACTN</name>
<organism evidence="2 3">
    <name type="scientific">Paractinoplanes deccanensis</name>
    <dbReference type="NCBI Taxonomy" id="113561"/>
    <lineage>
        <taxon>Bacteria</taxon>
        <taxon>Bacillati</taxon>
        <taxon>Actinomycetota</taxon>
        <taxon>Actinomycetes</taxon>
        <taxon>Micromonosporales</taxon>
        <taxon>Micromonosporaceae</taxon>
        <taxon>Paractinoplanes</taxon>
    </lineage>
</organism>
<accession>A0ABQ3YCV6</accession>
<evidence type="ECO:0000313" key="2">
    <source>
        <dbReference type="EMBL" id="GID77825.1"/>
    </source>
</evidence>
<dbReference type="InterPro" id="IPR028087">
    <property type="entry name" value="Tad_N"/>
</dbReference>
<evidence type="ECO:0000313" key="3">
    <source>
        <dbReference type="Proteomes" id="UP000609879"/>
    </source>
</evidence>